<feature type="domain" description="Four-carbon acid sugar kinase N-terminal" evidence="7">
    <location>
        <begin position="7"/>
        <end position="256"/>
    </location>
</feature>
<proteinExistence type="inferred from homology"/>
<evidence type="ECO:0000256" key="1">
    <source>
        <dbReference type="ARBA" id="ARBA00005715"/>
    </source>
</evidence>
<keyword evidence="4 9" id="KW-0418">Kinase</keyword>
<feature type="domain" description="Four-carbon acid sugar kinase nucleotide binding" evidence="8">
    <location>
        <begin position="280"/>
        <end position="445"/>
    </location>
</feature>
<keyword evidence="3" id="KW-0547">Nucleotide-binding</keyword>
<dbReference type="InterPro" id="IPR037051">
    <property type="entry name" value="4-carb_acid_sugar_kinase_N_sf"/>
</dbReference>
<evidence type="ECO:0000259" key="8">
    <source>
        <dbReference type="Pfam" id="PF17042"/>
    </source>
</evidence>
<dbReference type="InterPro" id="IPR031475">
    <property type="entry name" value="NBD_C"/>
</dbReference>
<reference evidence="9 10" key="1">
    <citation type="submission" date="2018-06" db="EMBL/GenBank/DDBJ databases">
        <title>Comparative genomics of Brasilonema spp. strains.</title>
        <authorList>
            <person name="Alvarenga D.O."/>
            <person name="Fiore M.F."/>
            <person name="Varani A.M."/>
        </authorList>
    </citation>
    <scope>NUCLEOTIDE SEQUENCE [LARGE SCALE GENOMIC DNA]</scope>
    <source>
        <strain evidence="9 10">CENA114</strain>
    </source>
</reference>
<evidence type="ECO:0000313" key="9">
    <source>
        <dbReference type="EMBL" id="QDL11146.1"/>
    </source>
</evidence>
<dbReference type="Proteomes" id="UP000503129">
    <property type="component" value="Chromosome"/>
</dbReference>
<evidence type="ECO:0000256" key="5">
    <source>
        <dbReference type="ARBA" id="ARBA00022840"/>
    </source>
</evidence>
<dbReference type="SUPFAM" id="SSF142764">
    <property type="entry name" value="YgbK-like"/>
    <property type="match status" value="1"/>
</dbReference>
<keyword evidence="6" id="KW-0119">Carbohydrate metabolism</keyword>
<dbReference type="Pfam" id="PF17042">
    <property type="entry name" value="NBD_C"/>
    <property type="match status" value="1"/>
</dbReference>
<sequence>MTNQPKIIVLDDDPTGSQTVHSCLLLMRWDVETLSLGLQDDSPIFFVLTNTRALPPEEAASITREVCHNLKQAISTVSGDTGEKSTISLQTDTTKGFSVVSRSDSTLRGHYPIETDVIADELGPFDAHFIVPAFFEGGRITRDSVHYLIVDGVPTPVHETEFARDSVFEYRHSYLPKYVEEKTQGSISAESVERFSLADIRAGSLERLMQLTNNQCAVVDGETQADFNQFAQDVLTAVSQGKRFLFRSAASILTALAGLPPQPIAPENMSQYVQRSKPGIVIVGSHVKKTTQQLEVLLQQEKTMGIEVDVARLVDDGANESATLLNEVLDHIHAAYDAGKTAVVYTSRKELTFKNAKARLEFGTKVSSLLMDIVRGLPSDMGFLISKGGITSNDVLSTGLALTSARLLGQILPGCSMVITPSDHPQFPNLPVVLFPGNVGDADGLSIVAKRLSKNLA</sequence>
<dbReference type="KEGG" id="bsen:DP114_27545"/>
<dbReference type="Gene3D" id="3.40.980.20">
    <property type="entry name" value="Four-carbon acid sugar kinase, nucleotide binding domain"/>
    <property type="match status" value="1"/>
</dbReference>
<evidence type="ECO:0000256" key="3">
    <source>
        <dbReference type="ARBA" id="ARBA00022741"/>
    </source>
</evidence>
<evidence type="ECO:0000313" key="10">
    <source>
        <dbReference type="Proteomes" id="UP000503129"/>
    </source>
</evidence>
<comment type="similarity">
    <text evidence="1">Belongs to the four-carbon acid sugar kinase family.</text>
</comment>
<keyword evidence="5" id="KW-0067">ATP-binding</keyword>
<gene>
    <name evidence="9" type="ORF">DP114_27545</name>
</gene>
<evidence type="ECO:0000256" key="2">
    <source>
        <dbReference type="ARBA" id="ARBA00022679"/>
    </source>
</evidence>
<evidence type="ECO:0000256" key="6">
    <source>
        <dbReference type="ARBA" id="ARBA00023277"/>
    </source>
</evidence>
<dbReference type="AlphaFoldDB" id="A0A856MQ56"/>
<accession>A0A856MQ56</accession>
<dbReference type="RefSeq" id="WP_171977614.1">
    <property type="nucleotide sequence ID" value="NZ_CAWOXK010000001.1"/>
</dbReference>
<dbReference type="Pfam" id="PF07005">
    <property type="entry name" value="SBD_N"/>
    <property type="match status" value="1"/>
</dbReference>
<keyword evidence="10" id="KW-1185">Reference proteome</keyword>
<dbReference type="InterPro" id="IPR010737">
    <property type="entry name" value="4-carb_acid_sugar_kinase_N"/>
</dbReference>
<evidence type="ECO:0000256" key="4">
    <source>
        <dbReference type="ARBA" id="ARBA00022777"/>
    </source>
</evidence>
<name>A0A856MQ56_9CYAN</name>
<evidence type="ECO:0000259" key="7">
    <source>
        <dbReference type="Pfam" id="PF07005"/>
    </source>
</evidence>
<protein>
    <submittedName>
        <fullName evidence="9">Four-carbon acid sugar kinase family protein</fullName>
    </submittedName>
</protein>
<dbReference type="GO" id="GO:0016301">
    <property type="term" value="F:kinase activity"/>
    <property type="evidence" value="ECO:0007669"/>
    <property type="project" value="UniProtKB-KW"/>
</dbReference>
<keyword evidence="2" id="KW-0808">Transferase</keyword>
<dbReference type="InterPro" id="IPR042213">
    <property type="entry name" value="NBD_C_sf"/>
</dbReference>
<dbReference type="GO" id="GO:0005524">
    <property type="term" value="F:ATP binding"/>
    <property type="evidence" value="ECO:0007669"/>
    <property type="project" value="UniProtKB-KW"/>
</dbReference>
<dbReference type="EMBL" id="CP030118">
    <property type="protein sequence ID" value="QDL11146.1"/>
    <property type="molecule type" value="Genomic_DNA"/>
</dbReference>
<dbReference type="Gene3D" id="3.40.50.10840">
    <property type="entry name" value="Putative sugar-binding, N-terminal domain"/>
    <property type="match status" value="1"/>
</dbReference>
<organism evidence="9 10">
    <name type="scientific">Brasilonema sennae CENA114</name>
    <dbReference type="NCBI Taxonomy" id="415709"/>
    <lineage>
        <taxon>Bacteria</taxon>
        <taxon>Bacillati</taxon>
        <taxon>Cyanobacteriota</taxon>
        <taxon>Cyanophyceae</taxon>
        <taxon>Nostocales</taxon>
        <taxon>Scytonemataceae</taxon>
        <taxon>Brasilonema</taxon>
        <taxon>Bromeliae group (in: Brasilonema)</taxon>
    </lineage>
</organism>